<reference evidence="1 2" key="1">
    <citation type="submission" date="2020-06" db="EMBL/GenBank/DDBJ databases">
        <title>Transcriptomic and genomic resources for Thalictrum thalictroides and T. hernandezii: Facilitating candidate gene discovery in an emerging model plant lineage.</title>
        <authorList>
            <person name="Arias T."/>
            <person name="Riano-Pachon D.M."/>
            <person name="Di Stilio V.S."/>
        </authorList>
    </citation>
    <scope>NUCLEOTIDE SEQUENCE [LARGE SCALE GENOMIC DNA]</scope>
    <source>
        <strain evidence="2">cv. WT478/WT964</strain>
        <tissue evidence="1">Leaves</tissue>
    </source>
</reference>
<comment type="caution">
    <text evidence="1">The sequence shown here is derived from an EMBL/GenBank/DDBJ whole genome shotgun (WGS) entry which is preliminary data.</text>
</comment>
<dbReference type="SUPFAM" id="SSF56219">
    <property type="entry name" value="DNase I-like"/>
    <property type="match status" value="1"/>
</dbReference>
<proteinExistence type="predicted"/>
<evidence type="ECO:0008006" key="3">
    <source>
        <dbReference type="Google" id="ProtNLM"/>
    </source>
</evidence>
<evidence type="ECO:0000313" key="2">
    <source>
        <dbReference type="Proteomes" id="UP000554482"/>
    </source>
</evidence>
<dbReference type="Gene3D" id="3.60.10.10">
    <property type="entry name" value="Endonuclease/exonuclease/phosphatase"/>
    <property type="match status" value="1"/>
</dbReference>
<dbReference type="PANTHER" id="PTHR33710:SF71">
    <property type="entry name" value="ENDONUCLEASE_EXONUCLEASE_PHOSPHATASE DOMAIN-CONTAINING PROTEIN"/>
    <property type="match status" value="1"/>
</dbReference>
<evidence type="ECO:0000313" key="1">
    <source>
        <dbReference type="EMBL" id="KAF5181740.1"/>
    </source>
</evidence>
<dbReference type="Proteomes" id="UP000554482">
    <property type="component" value="Unassembled WGS sequence"/>
</dbReference>
<dbReference type="EMBL" id="JABWDY010035776">
    <property type="protein sequence ID" value="KAF5181740.1"/>
    <property type="molecule type" value="Genomic_DNA"/>
</dbReference>
<dbReference type="PANTHER" id="PTHR33710">
    <property type="entry name" value="BNAC02G09200D PROTEIN"/>
    <property type="match status" value="1"/>
</dbReference>
<dbReference type="OrthoDB" id="1113909at2759"/>
<organism evidence="1 2">
    <name type="scientific">Thalictrum thalictroides</name>
    <name type="common">Rue-anemone</name>
    <name type="synonym">Anemone thalictroides</name>
    <dbReference type="NCBI Taxonomy" id="46969"/>
    <lineage>
        <taxon>Eukaryota</taxon>
        <taxon>Viridiplantae</taxon>
        <taxon>Streptophyta</taxon>
        <taxon>Embryophyta</taxon>
        <taxon>Tracheophyta</taxon>
        <taxon>Spermatophyta</taxon>
        <taxon>Magnoliopsida</taxon>
        <taxon>Ranunculales</taxon>
        <taxon>Ranunculaceae</taxon>
        <taxon>Thalictroideae</taxon>
        <taxon>Thalictrum</taxon>
    </lineage>
</organism>
<protein>
    <recommendedName>
        <fullName evidence="3">Dnase i-like superfamily protein</fullName>
    </recommendedName>
</protein>
<sequence>MRRRELWTYLMNLGVSVSTPWLVLGELNSVLSAKEKVGGADLQHNYNDFLECVNIAGLVDMKYTWDQLTWNNGQNNRTWCKLDRTLINSEWTLSYPDHETEFLSPGLTSDHSTIVVTQKKQQGQNAKMFRFFNFWTFEEGYFETVARAWKST</sequence>
<accession>A0A7J6VBY8</accession>
<dbReference type="AlphaFoldDB" id="A0A7J6VBY8"/>
<dbReference type="InterPro" id="IPR036691">
    <property type="entry name" value="Endo/exonu/phosph_ase_sf"/>
</dbReference>
<feature type="non-terminal residue" evidence="1">
    <location>
        <position position="152"/>
    </location>
</feature>
<keyword evidence="2" id="KW-1185">Reference proteome</keyword>
<name>A0A7J6VBY8_THATH</name>
<gene>
    <name evidence="1" type="ORF">FRX31_028672</name>
</gene>